<dbReference type="AlphaFoldDB" id="A0A2Z6S832"/>
<reference evidence="1 3" key="1">
    <citation type="submission" date="2017-11" db="EMBL/GenBank/DDBJ databases">
        <title>The genome of Rhizophagus clarus HR1 reveals common genetic basis of auxotrophy among arbuscular mycorrhizal fungi.</title>
        <authorList>
            <person name="Kobayashi Y."/>
        </authorList>
    </citation>
    <scope>NUCLEOTIDE SEQUENCE [LARGE SCALE GENOMIC DNA]</scope>
    <source>
        <strain evidence="1 3">HR1</strain>
    </source>
</reference>
<sequence>MRLIKKIYRTIMTKRNHSDVSASREVSDATTSITVVVVKDWNKPDIDDNLNADERKDYQIRWKSVND</sequence>
<name>A0A2Z6S832_9GLOM</name>
<dbReference type="EMBL" id="BLAL01000012">
    <property type="protein sequence ID" value="GES74475.1"/>
    <property type="molecule type" value="Genomic_DNA"/>
</dbReference>
<dbReference type="Proteomes" id="UP000615446">
    <property type="component" value="Unassembled WGS sequence"/>
</dbReference>
<protein>
    <submittedName>
        <fullName evidence="1">Uncharacterized protein</fullName>
    </submittedName>
</protein>
<dbReference type="EMBL" id="BEXD01003223">
    <property type="protein sequence ID" value="GBC00557.1"/>
    <property type="molecule type" value="Genomic_DNA"/>
</dbReference>
<dbReference type="OrthoDB" id="10462541at2759"/>
<proteinExistence type="predicted"/>
<accession>A0A2Z6S832</accession>
<evidence type="ECO:0000313" key="1">
    <source>
        <dbReference type="EMBL" id="GBC00557.1"/>
    </source>
</evidence>
<reference evidence="2" key="2">
    <citation type="submission" date="2019-10" db="EMBL/GenBank/DDBJ databases">
        <title>Conservation and host-specific expression of non-tandemly repeated heterogenous ribosome RNA gene in arbuscular mycorrhizal fungi.</title>
        <authorList>
            <person name="Maeda T."/>
            <person name="Kobayashi Y."/>
            <person name="Nakagawa T."/>
            <person name="Ezawa T."/>
            <person name="Yamaguchi K."/>
            <person name="Bino T."/>
            <person name="Nishimoto Y."/>
            <person name="Shigenobu S."/>
            <person name="Kawaguchi M."/>
        </authorList>
    </citation>
    <scope>NUCLEOTIDE SEQUENCE</scope>
    <source>
        <strain evidence="2">HR1</strain>
    </source>
</reference>
<gene>
    <name evidence="2" type="ORF">RCL2_000195300</name>
    <name evidence="1" type="ORF">RclHR1_00390011</name>
</gene>
<evidence type="ECO:0000313" key="3">
    <source>
        <dbReference type="Proteomes" id="UP000247702"/>
    </source>
</evidence>
<organism evidence="1 3">
    <name type="scientific">Rhizophagus clarus</name>
    <dbReference type="NCBI Taxonomy" id="94130"/>
    <lineage>
        <taxon>Eukaryota</taxon>
        <taxon>Fungi</taxon>
        <taxon>Fungi incertae sedis</taxon>
        <taxon>Mucoromycota</taxon>
        <taxon>Glomeromycotina</taxon>
        <taxon>Glomeromycetes</taxon>
        <taxon>Glomerales</taxon>
        <taxon>Glomeraceae</taxon>
        <taxon>Rhizophagus</taxon>
    </lineage>
</organism>
<comment type="caution">
    <text evidence="1">The sequence shown here is derived from an EMBL/GenBank/DDBJ whole genome shotgun (WGS) entry which is preliminary data.</text>
</comment>
<dbReference type="Proteomes" id="UP000247702">
    <property type="component" value="Unassembled WGS sequence"/>
</dbReference>
<evidence type="ECO:0000313" key="2">
    <source>
        <dbReference type="EMBL" id="GES74475.1"/>
    </source>
</evidence>
<keyword evidence="3" id="KW-1185">Reference proteome</keyword>